<dbReference type="Proteomes" id="UP000269669">
    <property type="component" value="Unassembled WGS sequence"/>
</dbReference>
<gene>
    <name evidence="3" type="ORF">EDE15_4792</name>
</gene>
<dbReference type="PROSITE" id="PS51318">
    <property type="entry name" value="TAT"/>
    <property type="match status" value="1"/>
</dbReference>
<dbReference type="RefSeq" id="WP_312024235.1">
    <property type="nucleotide sequence ID" value="NZ_RSDW01000001.1"/>
</dbReference>
<feature type="domain" description="DUF2264" evidence="2">
    <location>
        <begin position="42"/>
        <end position="401"/>
    </location>
</feature>
<dbReference type="PANTHER" id="PTHR35339:SF3">
    <property type="entry name" value="DUF2264 DOMAIN-CONTAINING PROTEIN"/>
    <property type="match status" value="1"/>
</dbReference>
<name>A0A3R9P1S8_9BACT</name>
<reference evidence="3 4" key="1">
    <citation type="submission" date="2018-12" db="EMBL/GenBank/DDBJ databases">
        <title>Sequencing of bacterial isolates from soil warming experiment in Harvard Forest, Massachusetts, USA.</title>
        <authorList>
            <person name="Deangelis K."/>
        </authorList>
    </citation>
    <scope>NUCLEOTIDE SEQUENCE [LARGE SCALE GENOMIC DNA]</scope>
    <source>
        <strain evidence="3 4">EB153</strain>
    </source>
</reference>
<dbReference type="PANTHER" id="PTHR35339">
    <property type="entry name" value="LINALOOL DEHYDRATASE_ISOMERASE DOMAIN-CONTAINING PROTEIN"/>
    <property type="match status" value="1"/>
</dbReference>
<feature type="region of interest" description="Disordered" evidence="1">
    <location>
        <begin position="405"/>
        <end position="432"/>
    </location>
</feature>
<comment type="caution">
    <text evidence="3">The sequence shown here is derived from an EMBL/GenBank/DDBJ whole genome shotgun (WGS) entry which is preliminary data.</text>
</comment>
<keyword evidence="4" id="KW-1185">Reference proteome</keyword>
<dbReference type="InterPro" id="IPR049349">
    <property type="entry name" value="DUF2264_N"/>
</dbReference>
<evidence type="ECO:0000313" key="4">
    <source>
        <dbReference type="Proteomes" id="UP000269669"/>
    </source>
</evidence>
<evidence type="ECO:0000259" key="2">
    <source>
        <dbReference type="Pfam" id="PF10022"/>
    </source>
</evidence>
<feature type="compositionally biased region" description="Basic and acidic residues" evidence="1">
    <location>
        <begin position="416"/>
        <end position="432"/>
    </location>
</feature>
<evidence type="ECO:0000256" key="1">
    <source>
        <dbReference type="SAM" id="MobiDB-lite"/>
    </source>
</evidence>
<sequence length="432" mass="47804">MSSKTLSRMGRRGFLRGGIALGALAGLDLSAETTPIDSGEEDRKFWLQVLTKVTDPVLNAASQRRLKELMPVEAPHGNVSERSQYTYLEAMGRLLSGIAPWLESGSSTGTEGALRSQYADLTRKAIDAGTDPASPDFMNFNKGSQPVVDAAFLALAIVRAPTELWHKLDSRVQKNTIAALQSSRQIRPGYNNWLLFSAMVEAALSVMGAWWDPMRVDYAVRTMNTWYKGDGVYGDGPSFHWDYYNSFVIQPMLLNILDSISKSSTAWESFRPAITVRAQRYAAIQERLIGPDGTFPPIGRSLCYRFGAFHLLAEVALRRVLPEPIAPSQVRSALTTVMRRMLDAPNVFDEKGWLRIGFHGHQPSIAESYISTGSSYLCSAALLPLGLPATDLFWSGRSMPWTSKKTWSGEQVGPDHALEDHSAIMPDREQTN</sequence>
<dbReference type="InterPro" id="IPR016624">
    <property type="entry name" value="UCP014753"/>
</dbReference>
<dbReference type="PIRSF" id="PIRSF014753">
    <property type="entry name" value="UCP014753"/>
    <property type="match status" value="1"/>
</dbReference>
<evidence type="ECO:0000313" key="3">
    <source>
        <dbReference type="EMBL" id="RSL19150.1"/>
    </source>
</evidence>
<dbReference type="InterPro" id="IPR006311">
    <property type="entry name" value="TAT_signal"/>
</dbReference>
<dbReference type="EMBL" id="RSDW01000001">
    <property type="protein sequence ID" value="RSL19150.1"/>
    <property type="molecule type" value="Genomic_DNA"/>
</dbReference>
<organism evidence="3 4">
    <name type="scientific">Edaphobacter aggregans</name>
    <dbReference type="NCBI Taxonomy" id="570835"/>
    <lineage>
        <taxon>Bacteria</taxon>
        <taxon>Pseudomonadati</taxon>
        <taxon>Acidobacteriota</taxon>
        <taxon>Terriglobia</taxon>
        <taxon>Terriglobales</taxon>
        <taxon>Acidobacteriaceae</taxon>
        <taxon>Edaphobacter</taxon>
    </lineage>
</organism>
<protein>
    <recommendedName>
        <fullName evidence="2">DUF2264 domain-containing protein</fullName>
    </recommendedName>
</protein>
<accession>A0A3R9P1S8</accession>
<dbReference type="AlphaFoldDB" id="A0A3R9P1S8"/>
<proteinExistence type="predicted"/>
<dbReference type="Pfam" id="PF10022">
    <property type="entry name" value="DUF2264"/>
    <property type="match status" value="1"/>
</dbReference>